<dbReference type="Pfam" id="PF18898">
    <property type="entry name" value="DUF5654"/>
    <property type="match status" value="1"/>
</dbReference>
<proteinExistence type="predicted"/>
<dbReference type="EMBL" id="MN739760">
    <property type="protein sequence ID" value="QHT25229.1"/>
    <property type="molecule type" value="Genomic_DNA"/>
</dbReference>
<accession>A0A6C0EAE1</accession>
<protein>
    <submittedName>
        <fullName evidence="2">Uncharacterized protein</fullName>
    </submittedName>
</protein>
<sequence length="189" mass="20537">MSYISNGCNDCSTVDFGMQNMNPMGQLSGGGGYGMNNGYGAGGQLAIQPESTVMQMTSTANPYIYQQPSVQPETVQQVQVQVPVQQMVKQQVVNVPVQNKMVPVQQVATKNNNNNNNNQTGKTLQGTIGTYFTGPNFSIMLAFLVASAWNETIRYYINQAIKFNGGSPTYYIVYAVIATLASIFLSSMQ</sequence>
<feature type="transmembrane region" description="Helical" evidence="1">
    <location>
        <begin position="128"/>
        <end position="149"/>
    </location>
</feature>
<dbReference type="InterPro" id="IPR043713">
    <property type="entry name" value="DUF5654"/>
</dbReference>
<keyword evidence="1" id="KW-0812">Transmembrane</keyword>
<feature type="transmembrane region" description="Helical" evidence="1">
    <location>
        <begin position="169"/>
        <end position="188"/>
    </location>
</feature>
<organism evidence="2">
    <name type="scientific">viral metagenome</name>
    <dbReference type="NCBI Taxonomy" id="1070528"/>
    <lineage>
        <taxon>unclassified sequences</taxon>
        <taxon>metagenomes</taxon>
        <taxon>organismal metagenomes</taxon>
    </lineage>
</organism>
<reference evidence="2" key="1">
    <citation type="journal article" date="2020" name="Nature">
        <title>Giant virus diversity and host interactions through global metagenomics.</title>
        <authorList>
            <person name="Schulz F."/>
            <person name="Roux S."/>
            <person name="Paez-Espino D."/>
            <person name="Jungbluth S."/>
            <person name="Walsh D.A."/>
            <person name="Denef V.J."/>
            <person name="McMahon K.D."/>
            <person name="Konstantinidis K.T."/>
            <person name="Eloe-Fadrosh E.A."/>
            <person name="Kyrpides N.C."/>
            <person name="Woyke T."/>
        </authorList>
    </citation>
    <scope>NUCLEOTIDE SEQUENCE</scope>
    <source>
        <strain evidence="2">GVMAG-M-3300023179-150</strain>
    </source>
</reference>
<evidence type="ECO:0000313" key="2">
    <source>
        <dbReference type="EMBL" id="QHT25229.1"/>
    </source>
</evidence>
<keyword evidence="1" id="KW-1133">Transmembrane helix</keyword>
<keyword evidence="1" id="KW-0472">Membrane</keyword>
<name>A0A6C0EAE1_9ZZZZ</name>
<evidence type="ECO:0000256" key="1">
    <source>
        <dbReference type="SAM" id="Phobius"/>
    </source>
</evidence>
<dbReference type="AlphaFoldDB" id="A0A6C0EAE1"/>